<dbReference type="EMBL" id="BSFP01000005">
    <property type="protein sequence ID" value="GLK99916.1"/>
    <property type="molecule type" value="Genomic_DNA"/>
</dbReference>
<name>A0A9W6KFI1_9ACTN</name>
<gene>
    <name evidence="1" type="ORF">GCM10017581_016570</name>
</gene>
<organism evidence="1 2">
    <name type="scientific">Dactylosporangium matsuzakiense</name>
    <dbReference type="NCBI Taxonomy" id="53360"/>
    <lineage>
        <taxon>Bacteria</taxon>
        <taxon>Bacillati</taxon>
        <taxon>Actinomycetota</taxon>
        <taxon>Actinomycetes</taxon>
        <taxon>Micromonosporales</taxon>
        <taxon>Micromonosporaceae</taxon>
        <taxon>Dactylosporangium</taxon>
    </lineage>
</organism>
<reference evidence="1" key="1">
    <citation type="journal article" date="2014" name="Int. J. Syst. Evol. Microbiol.">
        <title>Complete genome sequence of Corynebacterium casei LMG S-19264T (=DSM 44701T), isolated from a smear-ripened cheese.</title>
        <authorList>
            <consortium name="US DOE Joint Genome Institute (JGI-PGF)"/>
            <person name="Walter F."/>
            <person name="Albersmeier A."/>
            <person name="Kalinowski J."/>
            <person name="Ruckert C."/>
        </authorList>
    </citation>
    <scope>NUCLEOTIDE SEQUENCE</scope>
    <source>
        <strain evidence="1">VKM Ac-1321</strain>
    </source>
</reference>
<keyword evidence="2" id="KW-1185">Reference proteome</keyword>
<protein>
    <submittedName>
        <fullName evidence="1">Uncharacterized protein</fullName>
    </submittedName>
</protein>
<evidence type="ECO:0000313" key="2">
    <source>
        <dbReference type="Proteomes" id="UP001143480"/>
    </source>
</evidence>
<comment type="caution">
    <text evidence="1">The sequence shown here is derived from an EMBL/GenBank/DDBJ whole genome shotgun (WGS) entry which is preliminary data.</text>
</comment>
<evidence type="ECO:0000313" key="1">
    <source>
        <dbReference type="EMBL" id="GLK99916.1"/>
    </source>
</evidence>
<proteinExistence type="predicted"/>
<sequence>MARTVGDWMVTALEQAPYEVSAPVARRLPVRLTAQEKRILLGGAWSEFANTVCAAG</sequence>
<dbReference type="AlphaFoldDB" id="A0A9W6KFI1"/>
<reference evidence="1" key="2">
    <citation type="submission" date="2023-01" db="EMBL/GenBank/DDBJ databases">
        <authorList>
            <person name="Sun Q."/>
            <person name="Evtushenko L."/>
        </authorList>
    </citation>
    <scope>NUCLEOTIDE SEQUENCE</scope>
    <source>
        <strain evidence="1">VKM Ac-1321</strain>
    </source>
</reference>
<dbReference type="Proteomes" id="UP001143480">
    <property type="component" value="Unassembled WGS sequence"/>
</dbReference>
<accession>A0A9W6KFI1</accession>